<reference evidence="2 3" key="2">
    <citation type="submission" date="2018-11" db="EMBL/GenBank/DDBJ databases">
        <authorList>
            <consortium name="Pathogen Informatics"/>
        </authorList>
    </citation>
    <scope>NUCLEOTIDE SEQUENCE [LARGE SCALE GENOMIC DNA]</scope>
</reference>
<evidence type="ECO:0000256" key="1">
    <source>
        <dbReference type="SAM" id="MobiDB-lite"/>
    </source>
</evidence>
<organism evidence="4">
    <name type="scientific">Rodentolepis nana</name>
    <name type="common">Dwarf tapeworm</name>
    <name type="synonym">Hymenolepis nana</name>
    <dbReference type="NCBI Taxonomy" id="102285"/>
    <lineage>
        <taxon>Eukaryota</taxon>
        <taxon>Metazoa</taxon>
        <taxon>Spiralia</taxon>
        <taxon>Lophotrochozoa</taxon>
        <taxon>Platyhelminthes</taxon>
        <taxon>Cestoda</taxon>
        <taxon>Eucestoda</taxon>
        <taxon>Cyclophyllidea</taxon>
        <taxon>Hymenolepididae</taxon>
        <taxon>Rodentolepis</taxon>
    </lineage>
</organism>
<dbReference type="Proteomes" id="UP000278807">
    <property type="component" value="Unassembled WGS sequence"/>
</dbReference>
<dbReference type="WBParaSite" id="HNAJ_0000121901-mRNA-1">
    <property type="protein sequence ID" value="HNAJ_0000121901-mRNA-1"/>
    <property type="gene ID" value="HNAJ_0000121901"/>
</dbReference>
<feature type="region of interest" description="Disordered" evidence="1">
    <location>
        <begin position="29"/>
        <end position="79"/>
    </location>
</feature>
<evidence type="ECO:0000313" key="4">
    <source>
        <dbReference type="WBParaSite" id="HNAJ_0000121901-mRNA-1"/>
    </source>
</evidence>
<accession>A0A0R3T2N9</accession>
<feature type="compositionally biased region" description="Polar residues" evidence="1">
    <location>
        <begin position="43"/>
        <end position="76"/>
    </location>
</feature>
<dbReference type="AlphaFoldDB" id="A0A0R3T2N9"/>
<keyword evidence="3" id="KW-1185">Reference proteome</keyword>
<reference evidence="4" key="1">
    <citation type="submission" date="2017-02" db="UniProtKB">
        <authorList>
            <consortium name="WormBaseParasite"/>
        </authorList>
    </citation>
    <scope>IDENTIFICATION</scope>
</reference>
<evidence type="ECO:0000313" key="3">
    <source>
        <dbReference type="Proteomes" id="UP000278807"/>
    </source>
</evidence>
<gene>
    <name evidence="2" type="ORF">HNAJ_LOCUS1219</name>
</gene>
<evidence type="ECO:0000313" key="2">
    <source>
        <dbReference type="EMBL" id="VDN97078.1"/>
    </source>
</evidence>
<dbReference type="EMBL" id="UZAE01000442">
    <property type="protein sequence ID" value="VDN97078.1"/>
    <property type="molecule type" value="Genomic_DNA"/>
</dbReference>
<protein>
    <submittedName>
        <fullName evidence="4">Ovule protein</fullName>
    </submittedName>
</protein>
<name>A0A0R3T2N9_RODNA</name>
<dbReference type="OrthoDB" id="10477293at2759"/>
<sequence length="178" mass="20309">MKYKMDSPHAIVRSHSPAVAIRGTDYNRAASSTYPSDRKRYSSHSLTRSSKNSNSLQHRSSLNSKATNRQTTNYKSFPTYLPLLTPRPVPEVNLTHVAHDNRSRRRNNQTDPSYQTCPSLNARQPKVQTTVIIRPILKSKSQLFVHIFRKIRSISRGRSKFNVLASSNDQGQENNFVL</sequence>
<proteinExistence type="predicted"/>